<comment type="caution">
    <text evidence="2">The sequence shown here is derived from an EMBL/GenBank/DDBJ whole genome shotgun (WGS) entry which is preliminary data.</text>
</comment>
<evidence type="ECO:0000313" key="2">
    <source>
        <dbReference type="EMBL" id="RYO93411.1"/>
    </source>
</evidence>
<feature type="compositionally biased region" description="Basic residues" evidence="1">
    <location>
        <begin position="292"/>
        <end position="302"/>
    </location>
</feature>
<feature type="compositionally biased region" description="Basic and acidic residues" evidence="1">
    <location>
        <begin position="185"/>
        <end position="199"/>
    </location>
</feature>
<sequence length="456" mass="49658">MTHAPVSGPTASDGITSITSTPFEPKPLIAEILRTRYCAPGSVVLVEGVDVAYPFASSGDNSNNKSHRRKSRRRWRVVRLLLGDGELCIQALLAPEMHRYVDVGKVAFGSYIRLERFRVEWLGVGGADAGPGAVDVKGKGKGKGKETEKIPGAEKRGKVAYLVVEDLIVVGWNNTLIEMAEELGPKTGEDLVPNEEKEAQTPSSSPSPSPSPSLSPSRARAARRTTTTTVHQAGDSAPQTQQLVEEGAEAANSDSDFETMPISAQEKSTQNRALLNTNTSGSKTITNQLPAPHHHHPQRQQHRPWLATDPRQPVKLTPLRAIPHLPYKQNWAVNVLAVVSAVSPGVEPAGIPPYAQRQARLADPSTPKHVLLTVFLDAERFRPAVGSVVLLLGVKNHRFDGGSLKKYASDRPPAGAAGADGWRWWFENPEQFAWCADEVRALRAWWEERQLSGVQA</sequence>
<gene>
    <name evidence="2" type="ORF">DL762_001110</name>
</gene>
<dbReference type="Proteomes" id="UP000294003">
    <property type="component" value="Unassembled WGS sequence"/>
</dbReference>
<evidence type="ECO:0000256" key="1">
    <source>
        <dbReference type="SAM" id="MobiDB-lite"/>
    </source>
</evidence>
<keyword evidence="3" id="KW-1185">Reference proteome</keyword>
<evidence type="ECO:0000313" key="3">
    <source>
        <dbReference type="Proteomes" id="UP000294003"/>
    </source>
</evidence>
<reference evidence="2 3" key="1">
    <citation type="submission" date="2018-06" db="EMBL/GenBank/DDBJ databases">
        <title>Complete Genomes of Monosporascus.</title>
        <authorList>
            <person name="Robinson A.J."/>
            <person name="Natvig D.O."/>
        </authorList>
    </citation>
    <scope>NUCLEOTIDE SEQUENCE [LARGE SCALE GENOMIC DNA]</scope>
    <source>
        <strain evidence="2 3">CBS 609.92</strain>
    </source>
</reference>
<accession>A0ABY0HIR4</accession>
<feature type="region of interest" description="Disordered" evidence="1">
    <location>
        <begin position="278"/>
        <end position="303"/>
    </location>
</feature>
<proteinExistence type="predicted"/>
<name>A0ABY0HIR4_9PEZI</name>
<feature type="region of interest" description="Disordered" evidence="1">
    <location>
        <begin position="132"/>
        <end position="151"/>
    </location>
</feature>
<feature type="compositionally biased region" description="Low complexity" evidence="1">
    <location>
        <begin position="214"/>
        <end position="229"/>
    </location>
</feature>
<organism evidence="2 3">
    <name type="scientific">Monosporascus cannonballus</name>
    <dbReference type="NCBI Taxonomy" id="155416"/>
    <lineage>
        <taxon>Eukaryota</taxon>
        <taxon>Fungi</taxon>
        <taxon>Dikarya</taxon>
        <taxon>Ascomycota</taxon>
        <taxon>Pezizomycotina</taxon>
        <taxon>Sordariomycetes</taxon>
        <taxon>Xylariomycetidae</taxon>
        <taxon>Xylariales</taxon>
        <taxon>Xylariales incertae sedis</taxon>
        <taxon>Monosporascus</taxon>
    </lineage>
</organism>
<evidence type="ECO:0008006" key="4">
    <source>
        <dbReference type="Google" id="ProtNLM"/>
    </source>
</evidence>
<dbReference type="EMBL" id="QJNS01000018">
    <property type="protein sequence ID" value="RYO93411.1"/>
    <property type="molecule type" value="Genomic_DNA"/>
</dbReference>
<feature type="region of interest" description="Disordered" evidence="1">
    <location>
        <begin position="185"/>
        <end position="255"/>
    </location>
</feature>
<feature type="compositionally biased region" description="Polar residues" evidence="1">
    <location>
        <begin position="278"/>
        <end position="289"/>
    </location>
</feature>
<protein>
    <recommendedName>
        <fullName evidence="4">Telomeric single stranded DNA binding POT1/Cdc13 domain-containing protein</fullName>
    </recommendedName>
</protein>